<organism evidence="5 6">
    <name type="scientific">Brytella acorum</name>
    <dbReference type="NCBI Taxonomy" id="2959299"/>
    <lineage>
        <taxon>Bacteria</taxon>
        <taxon>Pseudomonadati</taxon>
        <taxon>Pseudomonadota</taxon>
        <taxon>Alphaproteobacteria</taxon>
        <taxon>Acetobacterales</taxon>
        <taxon>Acetobacteraceae</taxon>
        <taxon>Brytella</taxon>
    </lineage>
</organism>
<evidence type="ECO:0000313" key="5">
    <source>
        <dbReference type="EMBL" id="CAI9121492.1"/>
    </source>
</evidence>
<gene>
    <name evidence="5" type="ORF">LMG32879_002339</name>
</gene>
<dbReference type="RefSeq" id="WP_289843654.1">
    <property type="nucleotide sequence ID" value="NZ_CATKSH010000016.1"/>
</dbReference>
<dbReference type="PROSITE" id="PS50088">
    <property type="entry name" value="ANK_REPEAT"/>
    <property type="match status" value="1"/>
</dbReference>
<comment type="caution">
    <text evidence="5">The sequence shown here is derived from an EMBL/GenBank/DDBJ whole genome shotgun (WGS) entry which is preliminary data.</text>
</comment>
<evidence type="ECO:0008006" key="7">
    <source>
        <dbReference type="Google" id="ProtNLM"/>
    </source>
</evidence>
<sequence>MTLIRRFCLLVAGVLGFMTGQETAMANPIYFSGPDLALQKAVDADDPQAVEEALRAGADVNARERQVGGTILEYAVAQLRDRVIPVLLKHGANPALRDRENANAVTVASKAWFRDTTPLRLLLEAGADPNTRDTVGQPILHRFLSRKQVDAVDLLVKHNVDINVVTAGDYNPRKLQAGSSTVTVPDGDPLILDEASSDDWDMVYKLLELGAKFDYPNARAEMKKWYNPRYENIPGVGSKMYDYKVKCWKFMTERGLKLPPFAGMH</sequence>
<dbReference type="Gene3D" id="1.25.40.20">
    <property type="entry name" value="Ankyrin repeat-containing domain"/>
    <property type="match status" value="1"/>
</dbReference>
<dbReference type="AlphaFoldDB" id="A0AA35UHJ4"/>
<feature type="signal peptide" evidence="4">
    <location>
        <begin position="1"/>
        <end position="26"/>
    </location>
</feature>
<dbReference type="InterPro" id="IPR036770">
    <property type="entry name" value="Ankyrin_rpt-contain_sf"/>
</dbReference>
<evidence type="ECO:0000256" key="4">
    <source>
        <dbReference type="SAM" id="SignalP"/>
    </source>
</evidence>
<keyword evidence="6" id="KW-1185">Reference proteome</keyword>
<reference evidence="5" key="1">
    <citation type="submission" date="2023-03" db="EMBL/GenBank/DDBJ databases">
        <authorList>
            <person name="Cleenwerck I."/>
        </authorList>
    </citation>
    <scope>NUCLEOTIDE SEQUENCE</scope>
    <source>
        <strain evidence="5">LMG 32879</strain>
    </source>
</reference>
<dbReference type="SMART" id="SM00248">
    <property type="entry name" value="ANK"/>
    <property type="match status" value="5"/>
</dbReference>
<evidence type="ECO:0000256" key="1">
    <source>
        <dbReference type="ARBA" id="ARBA00022737"/>
    </source>
</evidence>
<evidence type="ECO:0000256" key="3">
    <source>
        <dbReference type="PROSITE-ProRule" id="PRU00023"/>
    </source>
</evidence>
<dbReference type="PANTHER" id="PTHR24126">
    <property type="entry name" value="ANKYRIN REPEAT, PH AND SEC7 DOMAIN CONTAINING PROTEIN SECG-RELATED"/>
    <property type="match status" value="1"/>
</dbReference>
<name>A0AA35UHJ4_9PROT</name>
<accession>A0AA35UHJ4</accession>
<keyword evidence="1" id="KW-0677">Repeat</keyword>
<proteinExistence type="predicted"/>
<dbReference type="InterPro" id="IPR002110">
    <property type="entry name" value="Ankyrin_rpt"/>
</dbReference>
<protein>
    <recommendedName>
        <fullName evidence="7">Ankyrin repeat protein</fullName>
    </recommendedName>
</protein>
<evidence type="ECO:0000313" key="6">
    <source>
        <dbReference type="Proteomes" id="UP001176960"/>
    </source>
</evidence>
<feature type="chain" id="PRO_5041240055" description="Ankyrin repeat protein" evidence="4">
    <location>
        <begin position="27"/>
        <end position="265"/>
    </location>
</feature>
<dbReference type="EMBL" id="CATKSH010000016">
    <property type="protein sequence ID" value="CAI9121492.1"/>
    <property type="molecule type" value="Genomic_DNA"/>
</dbReference>
<keyword evidence="2 3" id="KW-0040">ANK repeat</keyword>
<dbReference type="Proteomes" id="UP001176960">
    <property type="component" value="Unassembled WGS sequence"/>
</dbReference>
<evidence type="ECO:0000256" key="2">
    <source>
        <dbReference type="ARBA" id="ARBA00023043"/>
    </source>
</evidence>
<dbReference type="PANTHER" id="PTHR24126:SF14">
    <property type="entry name" value="ANK_REP_REGION DOMAIN-CONTAINING PROTEIN"/>
    <property type="match status" value="1"/>
</dbReference>
<dbReference type="SUPFAM" id="SSF48403">
    <property type="entry name" value="Ankyrin repeat"/>
    <property type="match status" value="1"/>
</dbReference>
<feature type="repeat" description="ANK" evidence="3">
    <location>
        <begin position="67"/>
        <end position="99"/>
    </location>
</feature>
<keyword evidence="4" id="KW-0732">Signal</keyword>